<dbReference type="InterPro" id="IPR005545">
    <property type="entry name" value="YCII"/>
</dbReference>
<evidence type="ECO:0000259" key="1">
    <source>
        <dbReference type="Pfam" id="PF03795"/>
    </source>
</evidence>
<name>A0A1D2ADQ3_AUXPR</name>
<evidence type="ECO:0000313" key="2">
    <source>
        <dbReference type="EMBL" id="JAT77334.1"/>
    </source>
</evidence>
<dbReference type="PANTHER" id="PTHR33606">
    <property type="entry name" value="PROTEIN YCII"/>
    <property type="match status" value="1"/>
</dbReference>
<accession>A0A1D2ADQ3</accession>
<reference evidence="2" key="1">
    <citation type="submission" date="2015-08" db="EMBL/GenBank/DDBJ databases">
        <authorList>
            <person name="Babu N.S."/>
            <person name="Beckwith C.J."/>
            <person name="Beseler K.G."/>
            <person name="Brison A."/>
            <person name="Carone J.V."/>
            <person name="Caskin T.P."/>
            <person name="Diamond M."/>
            <person name="Durham M.E."/>
            <person name="Foxe J.M."/>
            <person name="Go M."/>
            <person name="Henderson B.A."/>
            <person name="Jones I.B."/>
            <person name="McGettigan J.A."/>
            <person name="Micheletti S.J."/>
            <person name="Nasrallah M.E."/>
            <person name="Ortiz D."/>
            <person name="Piller C.R."/>
            <person name="Privatt S.R."/>
            <person name="Schneider S.L."/>
            <person name="Sharp S."/>
            <person name="Smith T.C."/>
            <person name="Stanton J.D."/>
            <person name="Ullery H.E."/>
            <person name="Wilson R.J."/>
            <person name="Serrano M.G."/>
            <person name="Buck G."/>
            <person name="Lee V."/>
            <person name="Wang Y."/>
            <person name="Carvalho R."/>
            <person name="Voegtly L."/>
            <person name="Shi R."/>
            <person name="Duckworth R."/>
            <person name="Johnson A."/>
            <person name="Loviza R."/>
            <person name="Walstead R."/>
            <person name="Shah Z."/>
            <person name="Kiflezghi M."/>
            <person name="Wade K."/>
            <person name="Ball S.L."/>
            <person name="Bradley K.W."/>
            <person name="Asai D.J."/>
            <person name="Bowman C.A."/>
            <person name="Russell D.A."/>
            <person name="Pope W.H."/>
            <person name="Jacobs-Sera D."/>
            <person name="Hendrix R.W."/>
            <person name="Hatfull G.F."/>
        </authorList>
    </citation>
    <scope>NUCLEOTIDE SEQUENCE</scope>
</reference>
<proteinExistence type="predicted"/>
<dbReference type="Pfam" id="PF03795">
    <property type="entry name" value="YCII"/>
    <property type="match status" value="1"/>
</dbReference>
<dbReference type="InterPro" id="IPR011008">
    <property type="entry name" value="Dimeric_a/b-barrel"/>
</dbReference>
<dbReference type="PANTHER" id="PTHR33606:SF3">
    <property type="entry name" value="PROTEIN YCII"/>
    <property type="match status" value="1"/>
</dbReference>
<feature type="domain" description="YCII-related" evidence="1">
    <location>
        <begin position="42"/>
        <end position="122"/>
    </location>
</feature>
<dbReference type="SUPFAM" id="SSF54909">
    <property type="entry name" value="Dimeric alpha+beta barrel"/>
    <property type="match status" value="1"/>
</dbReference>
<feature type="non-terminal residue" evidence="2">
    <location>
        <position position="1"/>
    </location>
</feature>
<gene>
    <name evidence="2" type="ORF">g.2622</name>
</gene>
<dbReference type="AlphaFoldDB" id="A0A1D2ADQ3"/>
<protein>
    <recommendedName>
        <fullName evidence="1">YCII-related domain-containing protein</fullName>
    </recommendedName>
</protein>
<dbReference type="EMBL" id="GDKF01001288">
    <property type="protein sequence ID" value="JAT77334.1"/>
    <property type="molecule type" value="Transcribed_RNA"/>
</dbReference>
<dbReference type="Gene3D" id="3.30.70.1060">
    <property type="entry name" value="Dimeric alpha+beta barrel"/>
    <property type="match status" value="1"/>
</dbReference>
<sequence length="131" mass="14578">QIEVAASMLRLGLGLRATRCVPARVASVRTMASAASGNTYHVLQYKFVPDMETKRAPVRQAHLDYLKNLADEKKLAMGGALVEPLDSSLLIFRNISKEEVEKIAVEDPYTKGDLVAEWTVRRYMRVVGDAE</sequence>
<dbReference type="InterPro" id="IPR051807">
    <property type="entry name" value="Sec-metab_biosynth-assoc"/>
</dbReference>
<organism evidence="2">
    <name type="scientific">Auxenochlorella protothecoides</name>
    <name type="common">Green microalga</name>
    <name type="synonym">Chlorella protothecoides</name>
    <dbReference type="NCBI Taxonomy" id="3075"/>
    <lineage>
        <taxon>Eukaryota</taxon>
        <taxon>Viridiplantae</taxon>
        <taxon>Chlorophyta</taxon>
        <taxon>core chlorophytes</taxon>
        <taxon>Trebouxiophyceae</taxon>
        <taxon>Chlorellales</taxon>
        <taxon>Chlorellaceae</taxon>
        <taxon>Auxenochlorella</taxon>
    </lineage>
</organism>